<proteinExistence type="predicted"/>
<dbReference type="Proteomes" id="UP000009169">
    <property type="component" value="Unassembled WGS sequence"/>
</dbReference>
<evidence type="ECO:0000256" key="1">
    <source>
        <dbReference type="SAM" id="Phobius"/>
    </source>
</evidence>
<dbReference type="eggNOG" id="KOG4231">
    <property type="taxonomic scope" value="Eukaryota"/>
</dbReference>
<feature type="transmembrane region" description="Helical" evidence="1">
    <location>
        <begin position="306"/>
        <end position="328"/>
    </location>
</feature>
<keyword evidence="1" id="KW-0812">Transmembrane</keyword>
<reference evidence="3" key="1">
    <citation type="journal article" date="2012" name="MBio">
        <title>Comparative genome analysis of Trichophyton rubrum and related dermatophytes reveals candidate genes involved in infection.</title>
        <authorList>
            <person name="Martinez D.A."/>
            <person name="Oliver B.G."/>
            <person name="Graeser Y."/>
            <person name="Goldberg J.M."/>
            <person name="Li W."/>
            <person name="Martinez-Rossi N.M."/>
            <person name="Monod M."/>
            <person name="Shelest E."/>
            <person name="Barton R.C."/>
            <person name="Birch E."/>
            <person name="Brakhage A.A."/>
            <person name="Chen Z."/>
            <person name="Gurr S.J."/>
            <person name="Heiman D."/>
            <person name="Heitman J."/>
            <person name="Kosti I."/>
            <person name="Rossi A."/>
            <person name="Saif S."/>
            <person name="Samalova M."/>
            <person name="Saunders C.W."/>
            <person name="Shea T."/>
            <person name="Summerbell R.C."/>
            <person name="Xu J."/>
            <person name="Young S."/>
            <person name="Zeng Q."/>
            <person name="Birren B.W."/>
            <person name="Cuomo C.A."/>
            <person name="White T.C."/>
        </authorList>
    </citation>
    <scope>NUCLEOTIDE SEQUENCE [LARGE SCALE GENOMIC DNA]</scope>
    <source>
        <strain evidence="3">ATCC MYA-4606 / CBS 127.97</strain>
    </source>
</reference>
<protein>
    <submittedName>
        <fullName evidence="2">Uncharacterized protein</fullName>
    </submittedName>
</protein>
<evidence type="ECO:0000313" key="3">
    <source>
        <dbReference type="Proteomes" id="UP000009169"/>
    </source>
</evidence>
<gene>
    <name evidence="2" type="ORF">TEQG_03074</name>
</gene>
<sequence length="350" mass="40247">MTRCNHISWLDLVEGEAGPHILHGWCYSQILQSFQNPSEQCPQTILLLGKKEKDIALRRLCKSRDRSRVPGSISIRADGSSERSQYPRIFADWNPQSREVRPAFNSPRVCHREENIPVNWPRIATWDPYDLVLSRLLFLFCDIICIFSEDIGGCVTKRVLEEEDFLNNILYSKILSASFTDIKVLSLPSNDNVTIQPEYLDNLISRSSIRGNSLDGSFTSYITSFLSLGISAESGETLTQLHRYVLRHECLIPPKVESLVGRLLLLLVLLTIEALSYLQIIMGRRRQERVAVCYSYIRTKSESEPFLWQVSVSLPLLYTLLFYTYLIFRARATSAAISIRHDTRRRKLSR</sequence>
<keyword evidence="1" id="KW-0472">Membrane</keyword>
<accession>F2PQ72</accession>
<dbReference type="HOGENOM" id="CLU_792711_0_0_1"/>
<feature type="transmembrane region" description="Helical" evidence="1">
    <location>
        <begin position="259"/>
        <end position="280"/>
    </location>
</feature>
<organism evidence="2 3">
    <name type="scientific">Trichophyton equinum (strain ATCC MYA-4606 / CBS 127.97)</name>
    <name type="common">Horse ringworm fungus</name>
    <dbReference type="NCBI Taxonomy" id="559882"/>
    <lineage>
        <taxon>Eukaryota</taxon>
        <taxon>Fungi</taxon>
        <taxon>Dikarya</taxon>
        <taxon>Ascomycota</taxon>
        <taxon>Pezizomycotina</taxon>
        <taxon>Eurotiomycetes</taxon>
        <taxon>Eurotiomycetidae</taxon>
        <taxon>Onygenales</taxon>
        <taxon>Arthrodermataceae</taxon>
        <taxon>Trichophyton</taxon>
    </lineage>
</organism>
<evidence type="ECO:0000313" key="2">
    <source>
        <dbReference type="EMBL" id="EGE04040.1"/>
    </source>
</evidence>
<keyword evidence="3" id="KW-1185">Reference proteome</keyword>
<dbReference type="VEuPathDB" id="FungiDB:TEQG_03074"/>
<dbReference type="EMBL" id="DS995731">
    <property type="protein sequence ID" value="EGE04040.1"/>
    <property type="molecule type" value="Genomic_DNA"/>
</dbReference>
<name>F2PQ72_TRIEC</name>
<dbReference type="AlphaFoldDB" id="F2PQ72"/>
<keyword evidence="1" id="KW-1133">Transmembrane helix</keyword>